<sequence>MFRQMQCFIAVVKNHSYTKAAEECHMSQSSLSQRIKELSEHLGVTLVQRKGRSFELTPAGEYFYQHSQVVLEQVTKLVDETQAIAQQTQETYTLHLGYLRKFGSREFLQAVSQFSHAYPQVRVQIHSDSYHELFSLIRADKIDLNFSDHRYEFSPDFENEFLTSADYMVVLADKVAATKTISIDTTDLVDLPCILIVGADEYASEQRYYRDVLGIQSPFQIAASFGEAQMLASAGQGYVVVNSRTASQIDPTINRVLKLVDHGRDLTQHYYAYWKKNNSGFYVETFAQILKDQFTEE</sequence>
<dbReference type="InterPro" id="IPR005119">
    <property type="entry name" value="LysR_subst-bd"/>
</dbReference>
<keyword evidence="2" id="KW-0805">Transcription regulation</keyword>
<protein>
    <submittedName>
        <fullName evidence="6">LysR family transcriptional regulator</fullName>
    </submittedName>
</protein>
<organism evidence="6 7">
    <name type="scientific">Levilactobacillus fuyuanensis</name>
    <dbReference type="NCBI Taxonomy" id="2486022"/>
    <lineage>
        <taxon>Bacteria</taxon>
        <taxon>Bacillati</taxon>
        <taxon>Bacillota</taxon>
        <taxon>Bacilli</taxon>
        <taxon>Lactobacillales</taxon>
        <taxon>Lactobacillaceae</taxon>
        <taxon>Levilactobacillus</taxon>
    </lineage>
</organism>
<evidence type="ECO:0000313" key="7">
    <source>
        <dbReference type="Proteomes" id="UP001597195"/>
    </source>
</evidence>
<name>A0ABW4H471_9LACO</name>
<dbReference type="SUPFAM" id="SSF46785">
    <property type="entry name" value="Winged helix' DNA-binding domain"/>
    <property type="match status" value="1"/>
</dbReference>
<gene>
    <name evidence="6" type="ORF">ACFQ5T_07625</name>
</gene>
<keyword evidence="3" id="KW-0238">DNA-binding</keyword>
<keyword evidence="7" id="KW-1185">Reference proteome</keyword>
<dbReference type="PROSITE" id="PS50931">
    <property type="entry name" value="HTH_LYSR"/>
    <property type="match status" value="1"/>
</dbReference>
<dbReference type="Proteomes" id="UP001597195">
    <property type="component" value="Unassembled WGS sequence"/>
</dbReference>
<dbReference type="InterPro" id="IPR036390">
    <property type="entry name" value="WH_DNA-bd_sf"/>
</dbReference>
<accession>A0ABW4H471</accession>
<evidence type="ECO:0000256" key="4">
    <source>
        <dbReference type="ARBA" id="ARBA00023163"/>
    </source>
</evidence>
<comment type="caution">
    <text evidence="6">The sequence shown here is derived from an EMBL/GenBank/DDBJ whole genome shotgun (WGS) entry which is preliminary data.</text>
</comment>
<evidence type="ECO:0000259" key="5">
    <source>
        <dbReference type="PROSITE" id="PS50931"/>
    </source>
</evidence>
<dbReference type="SUPFAM" id="SSF53850">
    <property type="entry name" value="Periplasmic binding protein-like II"/>
    <property type="match status" value="1"/>
</dbReference>
<dbReference type="InterPro" id="IPR000847">
    <property type="entry name" value="LysR_HTH_N"/>
</dbReference>
<evidence type="ECO:0000313" key="6">
    <source>
        <dbReference type="EMBL" id="MFD1549566.1"/>
    </source>
</evidence>
<dbReference type="RefSeq" id="WP_125701244.1">
    <property type="nucleotide sequence ID" value="NZ_JBHTOM010000009.1"/>
</dbReference>
<dbReference type="EMBL" id="JBHTOM010000009">
    <property type="protein sequence ID" value="MFD1549566.1"/>
    <property type="molecule type" value="Genomic_DNA"/>
</dbReference>
<keyword evidence="4" id="KW-0804">Transcription</keyword>
<evidence type="ECO:0000256" key="3">
    <source>
        <dbReference type="ARBA" id="ARBA00023125"/>
    </source>
</evidence>
<reference evidence="7" key="1">
    <citation type="journal article" date="2019" name="Int. J. Syst. Evol. Microbiol.">
        <title>The Global Catalogue of Microorganisms (GCM) 10K type strain sequencing project: providing services to taxonomists for standard genome sequencing and annotation.</title>
        <authorList>
            <consortium name="The Broad Institute Genomics Platform"/>
            <consortium name="The Broad Institute Genome Sequencing Center for Infectious Disease"/>
            <person name="Wu L."/>
            <person name="Ma J."/>
        </authorList>
    </citation>
    <scope>NUCLEOTIDE SEQUENCE [LARGE SCALE GENOMIC DNA]</scope>
    <source>
        <strain evidence="7">CCM 8906</strain>
    </source>
</reference>
<evidence type="ECO:0000256" key="2">
    <source>
        <dbReference type="ARBA" id="ARBA00023015"/>
    </source>
</evidence>
<dbReference type="Pfam" id="PF03466">
    <property type="entry name" value="LysR_substrate"/>
    <property type="match status" value="1"/>
</dbReference>
<dbReference type="Pfam" id="PF00126">
    <property type="entry name" value="HTH_1"/>
    <property type="match status" value="1"/>
</dbReference>
<dbReference type="CDD" id="cd05466">
    <property type="entry name" value="PBP2_LTTR_substrate"/>
    <property type="match status" value="1"/>
</dbReference>
<dbReference type="Gene3D" id="3.40.190.10">
    <property type="entry name" value="Periplasmic binding protein-like II"/>
    <property type="match status" value="2"/>
</dbReference>
<comment type="similarity">
    <text evidence="1">Belongs to the LysR transcriptional regulatory family.</text>
</comment>
<dbReference type="PANTHER" id="PTHR30346">
    <property type="entry name" value="TRANSCRIPTIONAL DUAL REGULATOR HCAR-RELATED"/>
    <property type="match status" value="1"/>
</dbReference>
<dbReference type="InterPro" id="IPR036388">
    <property type="entry name" value="WH-like_DNA-bd_sf"/>
</dbReference>
<evidence type="ECO:0000256" key="1">
    <source>
        <dbReference type="ARBA" id="ARBA00009437"/>
    </source>
</evidence>
<feature type="domain" description="HTH lysR-type" evidence="5">
    <location>
        <begin position="1"/>
        <end position="57"/>
    </location>
</feature>
<dbReference type="Gene3D" id="1.10.10.10">
    <property type="entry name" value="Winged helix-like DNA-binding domain superfamily/Winged helix DNA-binding domain"/>
    <property type="match status" value="1"/>
</dbReference>
<proteinExistence type="inferred from homology"/>
<dbReference type="PRINTS" id="PR00039">
    <property type="entry name" value="HTHLYSR"/>
</dbReference>
<dbReference type="PANTHER" id="PTHR30346:SF0">
    <property type="entry name" value="HCA OPERON TRANSCRIPTIONAL ACTIVATOR HCAR"/>
    <property type="match status" value="1"/>
</dbReference>